<dbReference type="PANTHER" id="PTHR10587:SF137">
    <property type="entry name" value="4-DEOXY-4-FORMAMIDO-L-ARABINOSE-PHOSPHOUNDECAPRENOL DEFORMYLASE ARND-RELATED"/>
    <property type="match status" value="1"/>
</dbReference>
<sequence>MERMPIGSNQVRQAEAASFGALKAWSPSPLVRASLWLHGAAMFGVAAQPHLWPFGLALLACDHALLSAFMHPRSTQLGPNLVRLPSVMSRSIAITFDDGPDPEVTPRVLDVLDAYEATASFFVIGAKAAHHGALLREMHRRGHTIENHTYSHKNTFACLGPWALRKEIYRAQHVIADAVGIAPRFFRAPMGLRSPLLDPVLAMEGLRLVSWTRRGYDGRPRHPNKVLDRLTRRLAGGDILLLHDVAPTSLPACDAAVLQVLPRLLDRCAAEGLRVGSLAVVPSAPPGRAEPAG</sequence>
<gene>
    <name evidence="6" type="ORF">H7965_24540</name>
</gene>
<organism evidence="6 7">
    <name type="scientific">Siccirubricoccus deserti</name>
    <dbReference type="NCBI Taxonomy" id="2013562"/>
    <lineage>
        <taxon>Bacteria</taxon>
        <taxon>Pseudomonadati</taxon>
        <taxon>Pseudomonadota</taxon>
        <taxon>Alphaproteobacteria</taxon>
        <taxon>Acetobacterales</taxon>
        <taxon>Roseomonadaceae</taxon>
        <taxon>Siccirubricoccus</taxon>
    </lineage>
</organism>
<name>A0A9X0UG11_9PROT</name>
<proteinExistence type="inferred from homology"/>
<dbReference type="Gene3D" id="3.20.20.370">
    <property type="entry name" value="Glycoside hydrolase/deacetylase"/>
    <property type="match status" value="1"/>
</dbReference>
<dbReference type="PANTHER" id="PTHR10587">
    <property type="entry name" value="GLYCOSYL TRANSFERASE-RELATED"/>
    <property type="match status" value="1"/>
</dbReference>
<comment type="similarity">
    <text evidence="2">Belongs to the polysaccharide deacetylase family.</text>
</comment>
<dbReference type="GO" id="GO:0016810">
    <property type="term" value="F:hydrolase activity, acting on carbon-nitrogen (but not peptide) bonds"/>
    <property type="evidence" value="ECO:0007669"/>
    <property type="project" value="InterPro"/>
</dbReference>
<reference evidence="6" key="1">
    <citation type="submission" date="2020-08" db="EMBL/GenBank/DDBJ databases">
        <authorList>
            <person name="Hu Y."/>
            <person name="Nguyen S.V."/>
            <person name="Li F."/>
            <person name="Fanning S."/>
        </authorList>
    </citation>
    <scope>NUCLEOTIDE SEQUENCE</scope>
    <source>
        <strain evidence="6">SYSU D8009</strain>
    </source>
</reference>
<evidence type="ECO:0000313" key="7">
    <source>
        <dbReference type="Proteomes" id="UP000600101"/>
    </source>
</evidence>
<dbReference type="CDD" id="cd10917">
    <property type="entry name" value="CE4_NodB_like_6s_7s"/>
    <property type="match status" value="1"/>
</dbReference>
<dbReference type="InterPro" id="IPR002509">
    <property type="entry name" value="NODB_dom"/>
</dbReference>
<dbReference type="Proteomes" id="UP000600101">
    <property type="component" value="Unassembled WGS sequence"/>
</dbReference>
<comment type="caution">
    <text evidence="6">The sequence shown here is derived from an EMBL/GenBank/DDBJ whole genome shotgun (WGS) entry which is preliminary data.</text>
</comment>
<keyword evidence="7" id="KW-1185">Reference proteome</keyword>
<dbReference type="SUPFAM" id="SSF88713">
    <property type="entry name" value="Glycoside hydrolase/deacetylase"/>
    <property type="match status" value="1"/>
</dbReference>
<evidence type="ECO:0000256" key="1">
    <source>
        <dbReference type="ARBA" id="ARBA00003236"/>
    </source>
</evidence>
<dbReference type="GO" id="GO:0005975">
    <property type="term" value="P:carbohydrate metabolic process"/>
    <property type="evidence" value="ECO:0007669"/>
    <property type="project" value="InterPro"/>
</dbReference>
<evidence type="ECO:0000256" key="4">
    <source>
        <dbReference type="ARBA" id="ARBA00032976"/>
    </source>
</evidence>
<evidence type="ECO:0000256" key="2">
    <source>
        <dbReference type="ARBA" id="ARBA00010973"/>
    </source>
</evidence>
<accession>A0A9X0UG11</accession>
<dbReference type="InterPro" id="IPR011330">
    <property type="entry name" value="Glyco_hydro/deAcase_b/a-brl"/>
</dbReference>
<comment type="function">
    <text evidence="1">Is involved in generating a small heat-stable compound (Nod), an acylated oligomer of N-acetylglucosamine, that stimulates mitosis in various plant protoplasts.</text>
</comment>
<evidence type="ECO:0000259" key="5">
    <source>
        <dbReference type="PROSITE" id="PS51677"/>
    </source>
</evidence>
<dbReference type="PROSITE" id="PS51677">
    <property type="entry name" value="NODB"/>
    <property type="match status" value="1"/>
</dbReference>
<evidence type="ECO:0000313" key="6">
    <source>
        <dbReference type="EMBL" id="MBC4018448.1"/>
    </source>
</evidence>
<dbReference type="EMBL" id="JACOMF010000056">
    <property type="protein sequence ID" value="MBC4018448.1"/>
    <property type="molecule type" value="Genomic_DNA"/>
</dbReference>
<protein>
    <recommendedName>
        <fullName evidence="3">Chitooligosaccharide deacetylase</fullName>
    </recommendedName>
    <alternativeName>
        <fullName evidence="4">Nodulation protein B</fullName>
    </alternativeName>
</protein>
<evidence type="ECO:0000256" key="3">
    <source>
        <dbReference type="ARBA" id="ARBA00020071"/>
    </source>
</evidence>
<dbReference type="InterPro" id="IPR050248">
    <property type="entry name" value="Polysacc_deacetylase_ArnD"/>
</dbReference>
<feature type="domain" description="NodB homology" evidence="5">
    <location>
        <begin position="90"/>
        <end position="276"/>
    </location>
</feature>
<dbReference type="AlphaFoldDB" id="A0A9X0UG11"/>
<dbReference type="Pfam" id="PF01522">
    <property type="entry name" value="Polysacc_deac_1"/>
    <property type="match status" value="1"/>
</dbReference>